<accession>A0A087ISR8</accession>
<comment type="similarity">
    <text evidence="1">Belongs to the LysR transcriptional regulatory family.</text>
</comment>
<protein>
    <submittedName>
        <fullName evidence="6">LysR family transcriptional regulator</fullName>
    </submittedName>
</protein>
<evidence type="ECO:0000313" key="7">
    <source>
        <dbReference type="EMBL" id="PNM78229.1"/>
    </source>
</evidence>
<dbReference type="Gene3D" id="3.40.190.10">
    <property type="entry name" value="Periplasmic binding protein-like II"/>
    <property type="match status" value="2"/>
</dbReference>
<sequence length="304" mass="33998">MPRPTDSFDTTYLKIRWIRLNMDIEALRSFLAFVETGSFTRAAKQISRTQSAFSAQMRKLEEEIGAELFIKEGRYLVLSDAGIRLTSHARQLVSQHDQTLSELKHFQDKRPLRLGCPEDYNEKVLPSLIALLHQAQPTCSIQVFSEPSIELRRKLDAGELDCAILTRAPNSEEGYWLTSDQGVWIASQTFCVEAHSALPLALFQADCKYHAAAIDGLTKRGQAFQLLACCNTASAQRALVEQGLAIGAMGKLSMGDKVRLLRDFPPLPKVDIVLAVSAKSHPLLSQTWLKQLEKQFSDKLLAVR</sequence>
<evidence type="ECO:0000256" key="2">
    <source>
        <dbReference type="ARBA" id="ARBA00023015"/>
    </source>
</evidence>
<dbReference type="Gene3D" id="1.10.10.10">
    <property type="entry name" value="Winged helix-like DNA-binding domain superfamily/Winged helix DNA-binding domain"/>
    <property type="match status" value="1"/>
</dbReference>
<dbReference type="SUPFAM" id="SSF53850">
    <property type="entry name" value="Periplasmic binding protein-like II"/>
    <property type="match status" value="1"/>
</dbReference>
<organism evidence="6">
    <name type="scientific">Vibrio vulnificus</name>
    <dbReference type="NCBI Taxonomy" id="672"/>
    <lineage>
        <taxon>Bacteria</taxon>
        <taxon>Pseudomonadati</taxon>
        <taxon>Pseudomonadota</taxon>
        <taxon>Gammaproteobacteria</taxon>
        <taxon>Vibrionales</taxon>
        <taxon>Vibrionaceae</taxon>
        <taxon>Vibrio</taxon>
    </lineage>
</organism>
<dbReference type="EMBL" id="LOSH02000001">
    <property type="protein sequence ID" value="PNM78229.1"/>
    <property type="molecule type" value="Genomic_DNA"/>
</dbReference>
<dbReference type="InterPro" id="IPR036390">
    <property type="entry name" value="WH_DNA-bd_sf"/>
</dbReference>
<evidence type="ECO:0000313" key="6">
    <source>
        <dbReference type="EMBL" id="HAS8539303.1"/>
    </source>
</evidence>
<gene>
    <name evidence="7" type="ORF">AL548_006585</name>
    <name evidence="6" type="ORF">I7730_05840</name>
</gene>
<keyword evidence="3" id="KW-0238">DNA-binding</keyword>
<proteinExistence type="inferred from homology"/>
<dbReference type="Proteomes" id="UP000863257">
    <property type="component" value="Unassembled WGS sequence"/>
</dbReference>
<evidence type="ECO:0000256" key="3">
    <source>
        <dbReference type="ARBA" id="ARBA00023125"/>
    </source>
</evidence>
<evidence type="ECO:0000256" key="1">
    <source>
        <dbReference type="ARBA" id="ARBA00009437"/>
    </source>
</evidence>
<dbReference type="InterPro" id="IPR005119">
    <property type="entry name" value="LysR_subst-bd"/>
</dbReference>
<comment type="caution">
    <text evidence="6">The sequence shown here is derived from an EMBL/GenBank/DDBJ whole genome shotgun (WGS) entry which is preliminary data.</text>
</comment>
<dbReference type="FunFam" id="1.10.10.10:FF:000001">
    <property type="entry name" value="LysR family transcriptional regulator"/>
    <property type="match status" value="1"/>
</dbReference>
<dbReference type="GO" id="GO:0003700">
    <property type="term" value="F:DNA-binding transcription factor activity"/>
    <property type="evidence" value="ECO:0007669"/>
    <property type="project" value="InterPro"/>
</dbReference>
<dbReference type="SUPFAM" id="SSF46785">
    <property type="entry name" value="Winged helix' DNA-binding domain"/>
    <property type="match status" value="1"/>
</dbReference>
<evidence type="ECO:0000259" key="5">
    <source>
        <dbReference type="PROSITE" id="PS50931"/>
    </source>
</evidence>
<keyword evidence="2" id="KW-0805">Transcription regulation</keyword>
<dbReference type="PROSITE" id="PS50931">
    <property type="entry name" value="HTH_LYSR"/>
    <property type="match status" value="1"/>
</dbReference>
<dbReference type="PANTHER" id="PTHR30579:SF7">
    <property type="entry name" value="HTH-TYPE TRANSCRIPTIONAL REGULATOR LRHA-RELATED"/>
    <property type="match status" value="1"/>
</dbReference>
<dbReference type="OrthoDB" id="5723059at2"/>
<dbReference type="EMBL" id="DACRBY010000005">
    <property type="protein sequence ID" value="HAS8539303.1"/>
    <property type="molecule type" value="Genomic_DNA"/>
</dbReference>
<dbReference type="InterPro" id="IPR036388">
    <property type="entry name" value="WH-like_DNA-bd_sf"/>
</dbReference>
<dbReference type="PRINTS" id="PR00039">
    <property type="entry name" value="HTHLYSR"/>
</dbReference>
<reference evidence="6" key="3">
    <citation type="submission" date="2019-01" db="EMBL/GenBank/DDBJ databases">
        <authorList>
            <consortium name="NCBI Pathogen Detection Project"/>
        </authorList>
    </citation>
    <scope>NUCLEOTIDE SEQUENCE</scope>
    <source>
        <strain evidence="6">BCW_3452</strain>
    </source>
</reference>
<keyword evidence="8" id="KW-1185">Reference proteome</keyword>
<name>A0A087ISR8_VIBVL</name>
<dbReference type="GO" id="GO:0003677">
    <property type="term" value="F:DNA binding"/>
    <property type="evidence" value="ECO:0007669"/>
    <property type="project" value="UniProtKB-KW"/>
</dbReference>
<evidence type="ECO:0000313" key="8">
    <source>
        <dbReference type="Proteomes" id="UP000054370"/>
    </source>
</evidence>
<dbReference type="InterPro" id="IPR050176">
    <property type="entry name" value="LTTR"/>
</dbReference>
<reference evidence="7 8" key="1">
    <citation type="submission" date="2017-12" db="EMBL/GenBank/DDBJ databases">
        <title>FDA dAtabase for Regulatory Grade micrObial Sequences (FDA-ARGOS): Supporting development and validation of Infectious Disease Dx tests.</title>
        <authorList>
            <person name="Hoffmann M."/>
            <person name="Allard M."/>
            <person name="Evans P."/>
            <person name="Brown E."/>
            <person name="Tallon L.J."/>
            <person name="Sadzewicz L."/>
            <person name="Sengamalay N."/>
            <person name="Ott S."/>
            <person name="Godinez A."/>
            <person name="Nagaraj S."/>
            <person name="Vavikolanu K."/>
            <person name="Aluvathingal J."/>
            <person name="Nadendla S."/>
            <person name="Hobson J."/>
            <person name="Sichtig H."/>
        </authorList>
    </citation>
    <scope>NUCLEOTIDE SEQUENCE [LARGE SCALE GENOMIC DNA]</scope>
    <source>
        <strain evidence="8">ATCC 29307</strain>
        <strain evidence="7">FDAARGOS_118</strain>
    </source>
</reference>
<dbReference type="Proteomes" id="UP000054370">
    <property type="component" value="Unassembled WGS sequence"/>
</dbReference>
<reference evidence="6" key="2">
    <citation type="journal article" date="2018" name="Genome Biol.">
        <title>SKESA: strategic k-mer extension for scrupulous assemblies.</title>
        <authorList>
            <person name="Souvorov A."/>
            <person name="Agarwala R."/>
            <person name="Lipman D.J."/>
        </authorList>
    </citation>
    <scope>NUCLEOTIDE SEQUENCE</scope>
    <source>
        <strain evidence="6">BCW_3452</strain>
    </source>
</reference>
<dbReference type="PANTHER" id="PTHR30579">
    <property type="entry name" value="TRANSCRIPTIONAL REGULATOR"/>
    <property type="match status" value="1"/>
</dbReference>
<feature type="domain" description="HTH lysR-type" evidence="5">
    <location>
        <begin position="22"/>
        <end position="79"/>
    </location>
</feature>
<evidence type="ECO:0000256" key="4">
    <source>
        <dbReference type="ARBA" id="ARBA00023163"/>
    </source>
</evidence>
<dbReference type="Pfam" id="PF03466">
    <property type="entry name" value="LysR_substrate"/>
    <property type="match status" value="1"/>
</dbReference>
<keyword evidence="4" id="KW-0804">Transcription</keyword>
<dbReference type="Pfam" id="PF00126">
    <property type="entry name" value="HTH_1"/>
    <property type="match status" value="1"/>
</dbReference>
<dbReference type="AlphaFoldDB" id="A0A087ISR8"/>
<dbReference type="InterPro" id="IPR000847">
    <property type="entry name" value="LysR_HTH_N"/>
</dbReference>